<dbReference type="Proteomes" id="UP001164909">
    <property type="component" value="Chromosome"/>
</dbReference>
<protein>
    <submittedName>
        <fullName evidence="1">Type II toxin-antitoxin system MqsR family toxin</fullName>
    </submittedName>
</protein>
<evidence type="ECO:0000313" key="1">
    <source>
        <dbReference type="EMBL" id="WAM34257.1"/>
    </source>
</evidence>
<organism evidence="1 2">
    <name type="scientific">Caldicellulosiruptor morganii</name>
    <dbReference type="NCBI Taxonomy" id="1387555"/>
    <lineage>
        <taxon>Bacteria</taxon>
        <taxon>Bacillati</taxon>
        <taxon>Bacillota</taxon>
        <taxon>Bacillota incertae sedis</taxon>
        <taxon>Caldicellulosiruptorales</taxon>
        <taxon>Caldicellulosiruptoraceae</taxon>
        <taxon>Caldicellulosiruptor</taxon>
    </lineage>
</organism>
<proteinExistence type="predicted"/>
<name>A0ABY7BN32_9FIRM</name>
<dbReference type="RefSeq" id="WP_082054667.1">
    <property type="nucleotide sequence ID" value="NZ_CP113865.1"/>
</dbReference>
<dbReference type="InterPro" id="IPR038493">
    <property type="entry name" value="MqsR_sf"/>
</dbReference>
<keyword evidence="2" id="KW-1185">Reference proteome</keyword>
<gene>
    <name evidence="1" type="ORF">OTK00_000437</name>
</gene>
<reference evidence="1" key="1">
    <citation type="submission" date="2022-12" db="EMBL/GenBank/DDBJ databases">
        <authorList>
            <person name="Bing R.G."/>
            <person name="Willard D.J."/>
            <person name="Manesh M.J.H."/>
            <person name="Laemthong T."/>
            <person name="Crosby J.R."/>
            <person name="Kelly R.M."/>
        </authorList>
    </citation>
    <scope>NUCLEOTIDE SEQUENCE</scope>
    <source>
        <strain evidence="1">DSM 8990</strain>
    </source>
</reference>
<sequence>MQSVFRVARKKAIEIEKLKEEIIKSYLLEIKKLIVAGKWGFVKREKNIKFLKEWGLLIDDVKDILLDLQPGDYVQGPEQDHLDNKEGDIWIFKNSRYLDVCIYIKLRYNPPEEVVCISFHEDEPQEGGEKE</sequence>
<dbReference type="Gene3D" id="3.30.2310.40">
    <property type="match status" value="1"/>
</dbReference>
<dbReference type="EMBL" id="CP113865">
    <property type="protein sequence ID" value="WAM34257.1"/>
    <property type="molecule type" value="Genomic_DNA"/>
</dbReference>
<evidence type="ECO:0000313" key="2">
    <source>
        <dbReference type="Proteomes" id="UP001164909"/>
    </source>
</evidence>
<accession>A0ABY7BN32</accession>